<feature type="compositionally biased region" description="Low complexity" evidence="1">
    <location>
        <begin position="320"/>
        <end position="332"/>
    </location>
</feature>
<evidence type="ECO:0000256" key="1">
    <source>
        <dbReference type="SAM" id="MobiDB-lite"/>
    </source>
</evidence>
<dbReference type="AlphaFoldDB" id="A0A3N2E102"/>
<evidence type="ECO:0000259" key="2">
    <source>
        <dbReference type="Pfam" id="PF12571"/>
    </source>
</evidence>
<dbReference type="EMBL" id="RKHR01000003">
    <property type="protein sequence ID" value="ROS05707.1"/>
    <property type="molecule type" value="Genomic_DNA"/>
</dbReference>
<feature type="compositionally biased region" description="Polar residues" evidence="1">
    <location>
        <begin position="293"/>
        <end position="319"/>
    </location>
</feature>
<feature type="domain" description="Phage tail fibre protein N-terminal" evidence="2">
    <location>
        <begin position="5"/>
        <end position="97"/>
    </location>
</feature>
<gene>
    <name evidence="3" type="ORF">EDC56_1256</name>
</gene>
<dbReference type="RefSeq" id="WP_162844099.1">
    <property type="nucleotide sequence ID" value="NZ_RKHR01000003.1"/>
</dbReference>
<dbReference type="Proteomes" id="UP000275394">
    <property type="component" value="Unassembled WGS sequence"/>
</dbReference>
<organism evidence="3 4">
    <name type="scientific">Sinobacterium caligoides</name>
    <dbReference type="NCBI Taxonomy" id="933926"/>
    <lineage>
        <taxon>Bacteria</taxon>
        <taxon>Pseudomonadati</taxon>
        <taxon>Pseudomonadota</taxon>
        <taxon>Gammaproteobacteria</taxon>
        <taxon>Cellvibrionales</taxon>
        <taxon>Spongiibacteraceae</taxon>
        <taxon>Sinobacterium</taxon>
    </lineage>
</organism>
<protein>
    <submittedName>
        <fullName evidence="3">Tail-collar fiber protein</fullName>
    </submittedName>
</protein>
<proteinExistence type="predicted"/>
<dbReference type="InterPro" id="IPR022225">
    <property type="entry name" value="Phage_tail_fibre_N"/>
</dbReference>
<sequence>MIDLLLTEAGRTAIVNAQVHGTGAVNITACQVGSAQYEPDAAQTALKASIKQMPAIAGSITDPTVLHLTAQDTTNDAYSVGEIGFFLEDGTLFAVGSSSGEVIADKAAASQLLISYDVVIIDAGDLSELITVTGDGFLNPQATESTQGIARIATDADVAAGIDDEAFITSKKLAPALIPRSHVGMLLMTFSALTPKQLGYIGTWEKLPDDVTILTGTPNVAPVGTNNPAAPLLQHSHTFTGKAHTHGFTGVAHTHTFTGKAHGHTFKGAAHHHGASFKGRALPPHTHMAEAQDSGTSKGRSGNYSSKGEVSSVSAGTPSGTVTVGNATVGGTNTATIATGTNRAATATGTNSAATATGTIANTGTVSPTIDVRGKRVLVNAYYRVE</sequence>
<comment type="caution">
    <text evidence="3">The sequence shown here is derived from an EMBL/GenBank/DDBJ whole genome shotgun (WGS) entry which is preliminary data.</text>
</comment>
<evidence type="ECO:0000313" key="3">
    <source>
        <dbReference type="EMBL" id="ROS05707.1"/>
    </source>
</evidence>
<name>A0A3N2E102_9GAMM</name>
<reference evidence="3 4" key="1">
    <citation type="submission" date="2018-11" db="EMBL/GenBank/DDBJ databases">
        <title>Genomic Encyclopedia of Type Strains, Phase IV (KMG-IV): sequencing the most valuable type-strain genomes for metagenomic binning, comparative biology and taxonomic classification.</title>
        <authorList>
            <person name="Goeker M."/>
        </authorList>
    </citation>
    <scope>NUCLEOTIDE SEQUENCE [LARGE SCALE GENOMIC DNA]</scope>
    <source>
        <strain evidence="3 4">DSM 100316</strain>
    </source>
</reference>
<keyword evidence="4" id="KW-1185">Reference proteome</keyword>
<evidence type="ECO:0000313" key="4">
    <source>
        <dbReference type="Proteomes" id="UP000275394"/>
    </source>
</evidence>
<dbReference type="Pfam" id="PF12571">
    <property type="entry name" value="Phage_tail_fib"/>
    <property type="match status" value="1"/>
</dbReference>
<feature type="region of interest" description="Disordered" evidence="1">
    <location>
        <begin position="262"/>
        <end position="332"/>
    </location>
</feature>
<feature type="compositionally biased region" description="Basic residues" evidence="1">
    <location>
        <begin position="262"/>
        <end position="275"/>
    </location>
</feature>
<accession>A0A3N2E102</accession>